<feature type="transmembrane region" description="Helical" evidence="1">
    <location>
        <begin position="124"/>
        <end position="144"/>
    </location>
</feature>
<accession>A0ABZ0S3J1</accession>
<dbReference type="EMBL" id="CP121472">
    <property type="protein sequence ID" value="WPL15187.1"/>
    <property type="molecule type" value="Genomic_DNA"/>
</dbReference>
<keyword evidence="1" id="KW-1133">Transmembrane helix</keyword>
<dbReference type="InterPro" id="IPR018770">
    <property type="entry name" value="ChloroindolylP_hydrolase"/>
</dbReference>
<name>A0ABZ0S3J1_9GAMM</name>
<feature type="transmembrane region" description="Helical" evidence="1">
    <location>
        <begin position="99"/>
        <end position="118"/>
    </location>
</feature>
<keyword evidence="3" id="KW-1185">Reference proteome</keyword>
<sequence length="297" mass="33050">MSLDRHDISGDVRQALTSARQGWRRWREGRPKAPRMLLLWLASAPLIPAAFVSLITGRLLTFAAEALAYTLIAMAAILARRGYLDSSREPQRRFSRRLYLPLLNVAGVLVGMAIAITATAGAGYTAPVSLAFALIATTGFFLAYGMQPWLKGERLEAVDRESRLVAEALAEAESRLILIEQAAHSLGNQELRGRLSRIAAHGRDILAQIAARPSDLSRARRFLTVFLEGAEQVSNGYVRTHRHTDSAELEQRFRSVLITIEDQFIHQRQRLTQTDVTDLDIQIEVLQKQLEQEGVGS</sequence>
<evidence type="ECO:0000313" key="3">
    <source>
        <dbReference type="Proteomes" id="UP001432180"/>
    </source>
</evidence>
<dbReference type="Proteomes" id="UP001432180">
    <property type="component" value="Chromosome"/>
</dbReference>
<organism evidence="2 3">
    <name type="scientific">Thiorhodovibrio winogradskyi</name>
    <dbReference type="NCBI Taxonomy" id="77007"/>
    <lineage>
        <taxon>Bacteria</taxon>
        <taxon>Pseudomonadati</taxon>
        <taxon>Pseudomonadota</taxon>
        <taxon>Gammaproteobacteria</taxon>
        <taxon>Chromatiales</taxon>
        <taxon>Chromatiaceae</taxon>
        <taxon>Thiorhodovibrio</taxon>
    </lineage>
</organism>
<dbReference type="Pfam" id="PF10112">
    <property type="entry name" value="Halogen_Hydrol"/>
    <property type="match status" value="1"/>
</dbReference>
<proteinExistence type="predicted"/>
<evidence type="ECO:0000313" key="2">
    <source>
        <dbReference type="EMBL" id="WPL15187.1"/>
    </source>
</evidence>
<keyword evidence="1" id="KW-0472">Membrane</keyword>
<protein>
    <submittedName>
        <fullName evidence="2">5-bromo-4-chloroindolyl phosphate hydrolysis protein</fullName>
    </submittedName>
</protein>
<reference evidence="2 3" key="1">
    <citation type="journal article" date="2023" name="Microorganisms">
        <title>Thiorhodovibrio frisius and Trv. litoralis spp. nov., Two Novel Members from a Clade of Fastidious Purple Sulfur Bacteria That Exhibit Unique Red-Shifted Light-Harvesting Capabilities.</title>
        <authorList>
            <person name="Methner A."/>
            <person name="Kuzyk S.B."/>
            <person name="Petersen J."/>
            <person name="Bauer S."/>
            <person name="Brinkmann H."/>
            <person name="Sichau K."/>
            <person name="Wanner G."/>
            <person name="Wolf J."/>
            <person name="Neumann-Schaal M."/>
            <person name="Henke P."/>
            <person name="Tank M."/>
            <person name="Sproer C."/>
            <person name="Bunk B."/>
            <person name="Overmann J."/>
        </authorList>
    </citation>
    <scope>NUCLEOTIDE SEQUENCE [LARGE SCALE GENOMIC DNA]</scope>
    <source>
        <strain evidence="2 3">DSM 6702</strain>
    </source>
</reference>
<feature type="transmembrane region" description="Helical" evidence="1">
    <location>
        <begin position="37"/>
        <end position="56"/>
    </location>
</feature>
<feature type="transmembrane region" description="Helical" evidence="1">
    <location>
        <begin position="62"/>
        <end position="79"/>
    </location>
</feature>
<dbReference type="RefSeq" id="WP_328985772.1">
    <property type="nucleotide sequence ID" value="NZ_CP121472.1"/>
</dbReference>
<evidence type="ECO:0000256" key="1">
    <source>
        <dbReference type="SAM" id="Phobius"/>
    </source>
</evidence>
<keyword evidence="1" id="KW-0812">Transmembrane</keyword>
<gene>
    <name evidence="2" type="ORF">Thiowin_00067</name>
</gene>